<gene>
    <name evidence="1" type="ORF">ZIOFF_060866</name>
</gene>
<reference evidence="1 2" key="1">
    <citation type="submission" date="2020-08" db="EMBL/GenBank/DDBJ databases">
        <title>Plant Genome Project.</title>
        <authorList>
            <person name="Zhang R.-G."/>
        </authorList>
    </citation>
    <scope>NUCLEOTIDE SEQUENCE [LARGE SCALE GENOMIC DNA]</scope>
    <source>
        <tissue evidence="1">Rhizome</tissue>
    </source>
</reference>
<proteinExistence type="predicted"/>
<protein>
    <submittedName>
        <fullName evidence="1">Uncharacterized protein</fullName>
    </submittedName>
</protein>
<dbReference type="EMBL" id="JACMSC010000016">
    <property type="protein sequence ID" value="KAG6484072.1"/>
    <property type="molecule type" value="Genomic_DNA"/>
</dbReference>
<dbReference type="Proteomes" id="UP000734854">
    <property type="component" value="Unassembled WGS sequence"/>
</dbReference>
<name>A0A8J5FBA6_ZINOF</name>
<evidence type="ECO:0000313" key="1">
    <source>
        <dbReference type="EMBL" id="KAG6484072.1"/>
    </source>
</evidence>
<comment type="caution">
    <text evidence="1">The sequence shown here is derived from an EMBL/GenBank/DDBJ whole genome shotgun (WGS) entry which is preliminary data.</text>
</comment>
<keyword evidence="2" id="KW-1185">Reference proteome</keyword>
<sequence length="105" mass="11366">MWCCGCCGTTIVCPSRPHLLILSLIVLRVKDPMPRVNGISLLHFNAAPGDFASGNLVLLNATLLLVYLSLKNPNVVAFGFRRNTTNFYYGMETVGVAHTLTGEVG</sequence>
<dbReference type="AlphaFoldDB" id="A0A8J5FBA6"/>
<organism evidence="1 2">
    <name type="scientific">Zingiber officinale</name>
    <name type="common">Ginger</name>
    <name type="synonym">Amomum zingiber</name>
    <dbReference type="NCBI Taxonomy" id="94328"/>
    <lineage>
        <taxon>Eukaryota</taxon>
        <taxon>Viridiplantae</taxon>
        <taxon>Streptophyta</taxon>
        <taxon>Embryophyta</taxon>
        <taxon>Tracheophyta</taxon>
        <taxon>Spermatophyta</taxon>
        <taxon>Magnoliopsida</taxon>
        <taxon>Liliopsida</taxon>
        <taxon>Zingiberales</taxon>
        <taxon>Zingiberaceae</taxon>
        <taxon>Zingiber</taxon>
    </lineage>
</organism>
<evidence type="ECO:0000313" key="2">
    <source>
        <dbReference type="Proteomes" id="UP000734854"/>
    </source>
</evidence>
<accession>A0A8J5FBA6</accession>